<comment type="caution">
    <text evidence="1">The sequence shown here is derived from an EMBL/GenBank/DDBJ whole genome shotgun (WGS) entry which is preliminary data.</text>
</comment>
<dbReference type="AlphaFoldDB" id="A0A5F0CZ87"/>
<protein>
    <submittedName>
        <fullName evidence="1">Uncharacterized protein</fullName>
    </submittedName>
</protein>
<sequence>MNQLVLCAVFDSDAVDVVSRVFGVGLCTGFRGRLGAGVVRSFAVDGAVFDLVLNVVRIG</sequence>
<organism evidence="1 2">
    <name type="scientific">Cryobacterium luteum</name>
    <dbReference type="NCBI Taxonomy" id="1424661"/>
    <lineage>
        <taxon>Bacteria</taxon>
        <taxon>Bacillati</taxon>
        <taxon>Actinomycetota</taxon>
        <taxon>Actinomycetes</taxon>
        <taxon>Micrococcales</taxon>
        <taxon>Microbacteriaceae</taxon>
        <taxon>Cryobacterium</taxon>
    </lineage>
</organism>
<name>A0A5F0CZ87_9MICO</name>
<accession>A0A5F0CZ87</accession>
<evidence type="ECO:0000313" key="2">
    <source>
        <dbReference type="Proteomes" id="UP000297654"/>
    </source>
</evidence>
<keyword evidence="2" id="KW-1185">Reference proteome</keyword>
<evidence type="ECO:0000313" key="1">
    <source>
        <dbReference type="EMBL" id="TFB82498.1"/>
    </source>
</evidence>
<gene>
    <name evidence="1" type="ORF">E3O10_17400</name>
</gene>
<dbReference type="Proteomes" id="UP000297654">
    <property type="component" value="Unassembled WGS sequence"/>
</dbReference>
<reference evidence="1 2" key="1">
    <citation type="submission" date="2019-03" db="EMBL/GenBank/DDBJ databases">
        <title>Genomics of glacier-inhabiting Cryobacterium strains.</title>
        <authorList>
            <person name="Liu Q."/>
            <person name="Xin Y.-H."/>
        </authorList>
    </citation>
    <scope>NUCLEOTIDE SEQUENCE [LARGE SCALE GENOMIC DNA]</scope>
    <source>
        <strain evidence="1 2">Hh15</strain>
    </source>
</reference>
<dbReference type="RefSeq" id="WP_134450469.1">
    <property type="nucleotide sequence ID" value="NZ_FOCN01000003.1"/>
</dbReference>
<proteinExistence type="predicted"/>
<dbReference type="EMBL" id="SOFF01000058">
    <property type="protein sequence ID" value="TFB82498.1"/>
    <property type="molecule type" value="Genomic_DNA"/>
</dbReference>